<comment type="caution">
    <text evidence="2">The sequence shown here is derived from an EMBL/GenBank/DDBJ whole genome shotgun (WGS) entry which is preliminary data.</text>
</comment>
<feature type="domain" description="AB hydrolase-1" evidence="1">
    <location>
        <begin position="33"/>
        <end position="256"/>
    </location>
</feature>
<dbReference type="InterPro" id="IPR029058">
    <property type="entry name" value="AB_hydrolase_fold"/>
</dbReference>
<organism evidence="2 3">
    <name type="scientific">Pseudonocardia aurantiaca</name>
    <dbReference type="NCBI Taxonomy" id="75290"/>
    <lineage>
        <taxon>Bacteria</taxon>
        <taxon>Bacillati</taxon>
        <taxon>Actinomycetota</taxon>
        <taxon>Actinomycetes</taxon>
        <taxon>Pseudonocardiales</taxon>
        <taxon>Pseudonocardiaceae</taxon>
        <taxon>Pseudonocardia</taxon>
    </lineage>
</organism>
<dbReference type="InterPro" id="IPR000073">
    <property type="entry name" value="AB_hydrolase_1"/>
</dbReference>
<evidence type="ECO:0000259" key="1">
    <source>
        <dbReference type="Pfam" id="PF00561"/>
    </source>
</evidence>
<accession>A0ABW4FQK5</accession>
<dbReference type="PANTHER" id="PTHR43798">
    <property type="entry name" value="MONOACYLGLYCEROL LIPASE"/>
    <property type="match status" value="1"/>
</dbReference>
<dbReference type="EMBL" id="JBHUCP010000022">
    <property type="protein sequence ID" value="MFD1532878.1"/>
    <property type="molecule type" value="Genomic_DNA"/>
</dbReference>
<protein>
    <submittedName>
        <fullName evidence="2">Alpha/beta fold hydrolase</fullName>
    </submittedName>
</protein>
<dbReference type="InterPro" id="IPR050266">
    <property type="entry name" value="AB_hydrolase_sf"/>
</dbReference>
<keyword evidence="3" id="KW-1185">Reference proteome</keyword>
<dbReference type="RefSeq" id="WP_343984570.1">
    <property type="nucleotide sequence ID" value="NZ_BAAAJG010000025.1"/>
</dbReference>
<dbReference type="GO" id="GO:0016787">
    <property type="term" value="F:hydrolase activity"/>
    <property type="evidence" value="ECO:0007669"/>
    <property type="project" value="UniProtKB-KW"/>
</dbReference>
<dbReference type="InterPro" id="IPR000639">
    <property type="entry name" value="Epox_hydrolase-like"/>
</dbReference>
<sequence>MPTIRSQPRSATVDVATGVRLHYMEQGDPNGEVIVFVHGWPDSWYSFSRVLHHLPERYHAYALDLRGFGRSDRPADGYTIDDLAADVVAFLDAVDVDRATLVGHSMGTFVARRAAQMAPDRTVALVLIGSAESTTNAVMREVRALLTELPDPVPVDFAREFQAGTVHVRLPDAFFDGIVAESAAIPARVWRRTFDGILAFDDRSELARIGAPTLVIWGEHDGLFDREQQERLTRRIPGARLRVYPDAGHCPNWEQPRRVADDVVAFLGSATRS</sequence>
<evidence type="ECO:0000313" key="3">
    <source>
        <dbReference type="Proteomes" id="UP001597145"/>
    </source>
</evidence>
<dbReference type="Pfam" id="PF00561">
    <property type="entry name" value="Abhydrolase_1"/>
    <property type="match status" value="1"/>
</dbReference>
<dbReference type="PRINTS" id="PR00111">
    <property type="entry name" value="ABHYDROLASE"/>
</dbReference>
<gene>
    <name evidence="2" type="ORF">ACFSCY_25980</name>
</gene>
<dbReference type="PANTHER" id="PTHR43798:SF33">
    <property type="entry name" value="HYDROLASE, PUTATIVE (AFU_ORTHOLOGUE AFUA_2G14860)-RELATED"/>
    <property type="match status" value="1"/>
</dbReference>
<dbReference type="SUPFAM" id="SSF53474">
    <property type="entry name" value="alpha/beta-Hydrolases"/>
    <property type="match status" value="1"/>
</dbReference>
<keyword evidence="2" id="KW-0378">Hydrolase</keyword>
<evidence type="ECO:0000313" key="2">
    <source>
        <dbReference type="EMBL" id="MFD1532878.1"/>
    </source>
</evidence>
<proteinExistence type="predicted"/>
<name>A0ABW4FQK5_9PSEU</name>
<dbReference type="PRINTS" id="PR00412">
    <property type="entry name" value="EPOXHYDRLASE"/>
</dbReference>
<dbReference type="Proteomes" id="UP001597145">
    <property type="component" value="Unassembled WGS sequence"/>
</dbReference>
<dbReference type="Gene3D" id="3.40.50.1820">
    <property type="entry name" value="alpha/beta hydrolase"/>
    <property type="match status" value="1"/>
</dbReference>
<reference evidence="3" key="1">
    <citation type="journal article" date="2019" name="Int. J. Syst. Evol. Microbiol.">
        <title>The Global Catalogue of Microorganisms (GCM) 10K type strain sequencing project: providing services to taxonomists for standard genome sequencing and annotation.</title>
        <authorList>
            <consortium name="The Broad Institute Genomics Platform"/>
            <consortium name="The Broad Institute Genome Sequencing Center for Infectious Disease"/>
            <person name="Wu L."/>
            <person name="Ma J."/>
        </authorList>
    </citation>
    <scope>NUCLEOTIDE SEQUENCE [LARGE SCALE GENOMIC DNA]</scope>
    <source>
        <strain evidence="3">JCM 12165</strain>
    </source>
</reference>